<gene>
    <name evidence="1" type="ORF">DL546_000214</name>
</gene>
<organism evidence="1 2">
    <name type="scientific">Coniochaeta pulveracea</name>
    <dbReference type="NCBI Taxonomy" id="177199"/>
    <lineage>
        <taxon>Eukaryota</taxon>
        <taxon>Fungi</taxon>
        <taxon>Dikarya</taxon>
        <taxon>Ascomycota</taxon>
        <taxon>Pezizomycotina</taxon>
        <taxon>Sordariomycetes</taxon>
        <taxon>Sordariomycetidae</taxon>
        <taxon>Coniochaetales</taxon>
        <taxon>Coniochaetaceae</taxon>
        <taxon>Coniochaeta</taxon>
    </lineage>
</organism>
<accession>A0A420XXX6</accession>
<proteinExistence type="predicted"/>
<dbReference type="EMBL" id="QVQW01000100">
    <property type="protein sequence ID" value="RKU40507.1"/>
    <property type="molecule type" value="Genomic_DNA"/>
</dbReference>
<comment type="caution">
    <text evidence="1">The sequence shown here is derived from an EMBL/GenBank/DDBJ whole genome shotgun (WGS) entry which is preliminary data.</text>
</comment>
<reference evidence="1 2" key="1">
    <citation type="submission" date="2018-08" db="EMBL/GenBank/DDBJ databases">
        <title>Draft genome of the lignicolous fungus Coniochaeta pulveracea.</title>
        <authorList>
            <person name="Borstlap C.J."/>
            <person name="De Witt R.N."/>
            <person name="Botha A."/>
            <person name="Volschenk H."/>
        </authorList>
    </citation>
    <scope>NUCLEOTIDE SEQUENCE [LARGE SCALE GENOMIC DNA]</scope>
    <source>
        <strain evidence="1 2">CAB683</strain>
    </source>
</reference>
<evidence type="ECO:0000313" key="1">
    <source>
        <dbReference type="EMBL" id="RKU40507.1"/>
    </source>
</evidence>
<keyword evidence="2" id="KW-1185">Reference proteome</keyword>
<sequence length="245" mass="26357">MPQLCGRRDERRQARIGHSAPPIFESLPSLILQFMLQIHQPKTSVTTGGDTDNGGPGFILGDADFTNDGQGHYYFIYENARDTHPWKYTLLTPGTSIFISVCNTFHGRIVRGNPNFNLEPGTVNNLGTWVEMGWEAPEGKVAWGDVSLLEGYDGAATLAAMDGSGVATGFDLDLLAGVPPGILTRKRDGSVAIAKTVGDGANVAAKEYELSKLSPTTQASIVNAYKPVIGSRNARFNVTMYAGTY</sequence>
<dbReference type="AlphaFoldDB" id="A0A420XXX6"/>
<dbReference type="STRING" id="177199.A0A420XXX6"/>
<dbReference type="Proteomes" id="UP000275385">
    <property type="component" value="Unassembled WGS sequence"/>
</dbReference>
<evidence type="ECO:0000313" key="2">
    <source>
        <dbReference type="Proteomes" id="UP000275385"/>
    </source>
</evidence>
<dbReference type="OrthoDB" id="9971407at2759"/>
<name>A0A420XXX6_9PEZI</name>
<protein>
    <submittedName>
        <fullName evidence="1">Uncharacterized protein</fullName>
    </submittedName>
</protein>